<dbReference type="InterPro" id="IPR023032">
    <property type="entry name" value="tRNA_MAMT_biosynth_bifunc_MnmC"/>
</dbReference>
<dbReference type="GO" id="GO:0032259">
    <property type="term" value="P:methylation"/>
    <property type="evidence" value="ECO:0007669"/>
    <property type="project" value="UniProtKB-KW"/>
</dbReference>
<dbReference type="PANTHER" id="PTHR13847:SF283">
    <property type="entry name" value="TRNA 5-METHYLAMINOMETHYL-2-THIOURIDINE BIOSYNTHESIS BIFUNCTIONAL PROTEIN MNMC"/>
    <property type="match status" value="1"/>
</dbReference>
<dbReference type="InterPro" id="IPR008471">
    <property type="entry name" value="MnmC-like_methylTransf"/>
</dbReference>
<reference evidence="13 14" key="1">
    <citation type="submission" date="2015-04" db="EMBL/GenBank/DDBJ databases">
        <title>Draft Genome Sequence of the Novel Agar-Digesting Marine Bacterium Q1.</title>
        <authorList>
            <person name="Li Y."/>
            <person name="Li D."/>
            <person name="Chen G."/>
            <person name="Du Z."/>
        </authorList>
    </citation>
    <scope>NUCLEOTIDE SEQUENCE [LARGE SCALE GENOMIC DNA]</scope>
    <source>
        <strain evidence="13 14">Q1</strain>
    </source>
</reference>
<comment type="function">
    <text evidence="10">Catalyzes the last two steps in the biosynthesis of 5-methylaminomethyl-2-thiouridine (mnm(5)s(2)U) at the wobble position (U34) in tRNA. Catalyzes the FAD-dependent demodification of cmnm(5)s(2)U34 to nm(5)s(2)U34, followed by the transfer of a methyl group from S-adenosyl-L-methionine to nm(5)s(2)U34, to form mnm(5)s(2)U34.</text>
</comment>
<dbReference type="InterPro" id="IPR029063">
    <property type="entry name" value="SAM-dependent_MTases_sf"/>
</dbReference>
<dbReference type="GO" id="GO:0050660">
    <property type="term" value="F:flavin adenine dinucleotide binding"/>
    <property type="evidence" value="ECO:0007669"/>
    <property type="project" value="UniProtKB-UniRule"/>
</dbReference>
<keyword evidence="14" id="KW-1185">Reference proteome</keyword>
<dbReference type="Pfam" id="PF05430">
    <property type="entry name" value="Methyltransf_30"/>
    <property type="match status" value="1"/>
</dbReference>
<keyword evidence="2 10" id="KW-0489">Methyltransferase</keyword>
<dbReference type="NCBIfam" id="TIGR03197">
    <property type="entry name" value="MnmC_Cterm"/>
    <property type="match status" value="1"/>
</dbReference>
<evidence type="ECO:0000256" key="3">
    <source>
        <dbReference type="ARBA" id="ARBA00022630"/>
    </source>
</evidence>
<evidence type="ECO:0000256" key="5">
    <source>
        <dbReference type="ARBA" id="ARBA00022691"/>
    </source>
</evidence>
<dbReference type="PANTHER" id="PTHR13847">
    <property type="entry name" value="SARCOSINE DEHYDROGENASE-RELATED"/>
    <property type="match status" value="1"/>
</dbReference>
<accession>A0A0J8JL05</accession>
<feature type="region of interest" description="tRNA (mnm(5)s(2)U34)-methyltransferase" evidence="10">
    <location>
        <begin position="1"/>
        <end position="242"/>
    </location>
</feature>
<dbReference type="Proteomes" id="UP000037600">
    <property type="component" value="Unassembled WGS sequence"/>
</dbReference>
<dbReference type="InterPro" id="IPR047785">
    <property type="entry name" value="tRNA_MNMC2"/>
</dbReference>
<evidence type="ECO:0000313" key="13">
    <source>
        <dbReference type="EMBL" id="KMT65231.1"/>
    </source>
</evidence>
<dbReference type="GO" id="GO:0016645">
    <property type="term" value="F:oxidoreductase activity, acting on the CH-NH group of donors"/>
    <property type="evidence" value="ECO:0007669"/>
    <property type="project" value="InterPro"/>
</dbReference>
<keyword evidence="3 10" id="KW-0285">Flavoprotein</keyword>
<keyword evidence="8 10" id="KW-0560">Oxidoreductase</keyword>
<evidence type="ECO:0000256" key="4">
    <source>
        <dbReference type="ARBA" id="ARBA00022679"/>
    </source>
</evidence>
<dbReference type="GO" id="GO:0002098">
    <property type="term" value="P:tRNA wobble uridine modification"/>
    <property type="evidence" value="ECO:0007669"/>
    <property type="project" value="TreeGrafter"/>
</dbReference>
<dbReference type="InterPro" id="IPR036188">
    <property type="entry name" value="FAD/NAD-bd_sf"/>
</dbReference>
<dbReference type="Gene3D" id="3.30.9.10">
    <property type="entry name" value="D-Amino Acid Oxidase, subunit A, domain 2"/>
    <property type="match status" value="1"/>
</dbReference>
<dbReference type="HAMAP" id="MF_01102">
    <property type="entry name" value="MnmC"/>
    <property type="match status" value="1"/>
</dbReference>
<dbReference type="SUPFAM" id="SSF51905">
    <property type="entry name" value="FAD/NAD(P)-binding domain"/>
    <property type="match status" value="1"/>
</dbReference>
<name>A0A0J8JL05_9ALTE</name>
<keyword evidence="4 10" id="KW-0808">Transferase</keyword>
<keyword evidence="6 10" id="KW-0819">tRNA processing</keyword>
<dbReference type="Gene3D" id="3.50.50.60">
    <property type="entry name" value="FAD/NAD(P)-binding domain"/>
    <property type="match status" value="1"/>
</dbReference>
<sequence length="682" mass="76116">MSQLSQAQVSFNPAGVLTSEQFDDIYFSVDDGLAESEYVFQQGNDIEQKWLAHSSDLFTVAETGFGTGLNLIALCFKFEQFKQAHPETKIQRLHFISFEKYPITKEIIKQSLTKWPQLSPWVTKLIDNYPYILPGFHRLQLTDSISLDLIFGDVNEQINQINEVNLGVVDAWFLDGFAPSKNPSMWQQNLFEQMARLSKQNASFATFTAAGAVKRGLTQAGFTVSKRKGFGRKREMLLGYLAQKAETQPLSPFYPVESVQNTNSKKITILGGGISAICSALQLGLKGYKIELICENEIASEASGNKQGALYPHLQADTSQITEVNLKAFEYACQFYQRMATKFNFSHDFCGVIQLGFNPKIAAKHDSLCKMVWPSDLLMQINTEQVNALSNMPIDNPGLYFPNGGWLNPVSFIQNAVNYLKDLGLLELKPHTKINNIAYQNSQWQLTAKQASGDQVTITADILINCTGWRLNQFNNTAHISITPIQGQVTEISPYDSENSLNQLKTVICHKGYLTPKSDDSLCIGATFNRQSTCEKASHEQDLINLEQQKKFLPKLATDFDQSSLVKAKSAIRATTIDHLPIVGNVTPAADLFKDYALLSYGQRCEWKNAESFPNYYVLAGLGARGLTSAPLLAEHISSLISQQSLPFAQTSINALHPNRFSIKKIKQMDTPEQALAESQKY</sequence>
<comment type="subcellular location">
    <subcellularLocation>
        <location evidence="10">Cytoplasm</location>
    </subcellularLocation>
</comment>
<comment type="catalytic activity">
    <reaction evidence="10">
        <text>5-aminomethyl-2-thiouridine(34) in tRNA + S-adenosyl-L-methionine = 5-methylaminomethyl-2-thiouridine(34) in tRNA + S-adenosyl-L-homocysteine + H(+)</text>
        <dbReference type="Rhea" id="RHEA:19569"/>
        <dbReference type="Rhea" id="RHEA-COMP:10195"/>
        <dbReference type="Rhea" id="RHEA-COMP:10197"/>
        <dbReference type="ChEBI" id="CHEBI:15378"/>
        <dbReference type="ChEBI" id="CHEBI:57856"/>
        <dbReference type="ChEBI" id="CHEBI:59789"/>
        <dbReference type="ChEBI" id="CHEBI:74454"/>
        <dbReference type="ChEBI" id="CHEBI:74455"/>
        <dbReference type="EC" id="2.1.1.61"/>
    </reaction>
</comment>
<keyword evidence="9 10" id="KW-0511">Multifunctional enzyme</keyword>
<dbReference type="Gene3D" id="3.40.50.150">
    <property type="entry name" value="Vaccinia Virus protein VP39"/>
    <property type="match status" value="1"/>
</dbReference>
<dbReference type="EMBL" id="LAZL01000014">
    <property type="protein sequence ID" value="KMT65231.1"/>
    <property type="molecule type" value="Genomic_DNA"/>
</dbReference>
<evidence type="ECO:0000256" key="10">
    <source>
        <dbReference type="HAMAP-Rule" id="MF_01102"/>
    </source>
</evidence>
<dbReference type="PATRIC" id="fig|1513271.3.peg.2075"/>
<dbReference type="GO" id="GO:0004808">
    <property type="term" value="F:tRNA (5-methylaminomethyl-2-thiouridylate)(34)-methyltransferase activity"/>
    <property type="evidence" value="ECO:0007669"/>
    <property type="project" value="UniProtKB-EC"/>
</dbReference>
<feature type="region of interest" description="FAD-dependent cmnm(5)s(2)U34 oxidoreductase" evidence="10">
    <location>
        <begin position="270"/>
        <end position="682"/>
    </location>
</feature>
<dbReference type="InterPro" id="IPR017610">
    <property type="entry name" value="tRNA_S-uridine_synth_MnmC_C"/>
</dbReference>
<dbReference type="AlphaFoldDB" id="A0A0J8JL05"/>
<dbReference type="EC" id="1.5.-.-" evidence="10"/>
<evidence type="ECO:0000259" key="12">
    <source>
        <dbReference type="Pfam" id="PF05430"/>
    </source>
</evidence>
<evidence type="ECO:0000256" key="6">
    <source>
        <dbReference type="ARBA" id="ARBA00022694"/>
    </source>
</evidence>
<dbReference type="RefSeq" id="WP_048692224.1">
    <property type="nucleotide sequence ID" value="NZ_KQ130490.1"/>
</dbReference>
<gene>
    <name evidence="10" type="primary">mnmC</name>
    <name evidence="13" type="ORF">XM47_10195</name>
</gene>
<dbReference type="InterPro" id="IPR006076">
    <property type="entry name" value="FAD-dep_OxRdtase"/>
</dbReference>
<keyword evidence="1 10" id="KW-0963">Cytoplasm</keyword>
<organism evidence="13 14">
    <name type="scientific">Catenovulum maritimum</name>
    <dbReference type="NCBI Taxonomy" id="1513271"/>
    <lineage>
        <taxon>Bacteria</taxon>
        <taxon>Pseudomonadati</taxon>
        <taxon>Pseudomonadota</taxon>
        <taxon>Gammaproteobacteria</taxon>
        <taxon>Alteromonadales</taxon>
        <taxon>Alteromonadaceae</taxon>
        <taxon>Catenovulum</taxon>
    </lineage>
</organism>
<dbReference type="GO" id="GO:0005737">
    <property type="term" value="C:cytoplasm"/>
    <property type="evidence" value="ECO:0007669"/>
    <property type="project" value="UniProtKB-SubCell"/>
</dbReference>
<dbReference type="Pfam" id="PF01266">
    <property type="entry name" value="DAO"/>
    <property type="match status" value="1"/>
</dbReference>
<evidence type="ECO:0000256" key="1">
    <source>
        <dbReference type="ARBA" id="ARBA00022490"/>
    </source>
</evidence>
<comment type="similarity">
    <text evidence="10">In the N-terminal section; belongs to the methyltransferase superfamily. tRNA (mnm(5)s(2)U34)-methyltransferase family.</text>
</comment>
<dbReference type="STRING" id="1513271.XM47_10195"/>
<feature type="domain" description="MnmC-like methyltransferase" evidence="12">
    <location>
        <begin position="117"/>
        <end position="241"/>
    </location>
</feature>
<evidence type="ECO:0000256" key="8">
    <source>
        <dbReference type="ARBA" id="ARBA00023002"/>
    </source>
</evidence>
<dbReference type="NCBIfam" id="NF002481">
    <property type="entry name" value="PRK01747.1-2"/>
    <property type="match status" value="1"/>
</dbReference>
<proteinExistence type="inferred from homology"/>
<comment type="similarity">
    <text evidence="10">In the C-terminal section; belongs to the DAO family.</text>
</comment>
<feature type="domain" description="FAD dependent oxidoreductase" evidence="11">
    <location>
        <begin position="267"/>
        <end position="639"/>
    </location>
</feature>
<evidence type="ECO:0000256" key="9">
    <source>
        <dbReference type="ARBA" id="ARBA00023268"/>
    </source>
</evidence>
<dbReference type="NCBIfam" id="NF033855">
    <property type="entry name" value="tRNA_MNMC2"/>
    <property type="match status" value="1"/>
</dbReference>
<evidence type="ECO:0000313" key="14">
    <source>
        <dbReference type="Proteomes" id="UP000037600"/>
    </source>
</evidence>
<evidence type="ECO:0000259" key="11">
    <source>
        <dbReference type="Pfam" id="PF01266"/>
    </source>
</evidence>
<keyword evidence="7 10" id="KW-0274">FAD</keyword>
<comment type="caution">
    <text evidence="13">The sequence shown here is derived from an EMBL/GenBank/DDBJ whole genome shotgun (WGS) entry which is preliminary data.</text>
</comment>
<evidence type="ECO:0000256" key="7">
    <source>
        <dbReference type="ARBA" id="ARBA00022827"/>
    </source>
</evidence>
<protein>
    <recommendedName>
        <fullName evidence="10">tRNA 5-methylaminomethyl-2-thiouridine biosynthesis bifunctional protein MnmC</fullName>
        <shortName evidence="10">tRNA mnm(5)s(2)U biosynthesis bifunctional protein</shortName>
    </recommendedName>
    <domain>
        <recommendedName>
            <fullName evidence="10">tRNA (mnm(5)s(2)U34)-methyltransferase</fullName>
            <ecNumber evidence="10">2.1.1.61</ecNumber>
        </recommendedName>
    </domain>
    <domain>
        <recommendedName>
            <fullName evidence="10">FAD-dependent cmnm(5)s(2)U34 oxidoreductase</fullName>
            <ecNumber evidence="10">1.5.-.-</ecNumber>
        </recommendedName>
    </domain>
</protein>
<comment type="cofactor">
    <cofactor evidence="10">
        <name>FAD</name>
        <dbReference type="ChEBI" id="CHEBI:57692"/>
    </cofactor>
</comment>
<evidence type="ECO:0000256" key="2">
    <source>
        <dbReference type="ARBA" id="ARBA00022603"/>
    </source>
</evidence>
<dbReference type="EC" id="2.1.1.61" evidence="10"/>
<keyword evidence="5 10" id="KW-0949">S-adenosyl-L-methionine</keyword>